<protein>
    <submittedName>
        <fullName evidence="1">Uncharacterized protein</fullName>
    </submittedName>
</protein>
<name>A0A5J4ST99_9ZZZZ</name>
<accession>A0A5J4ST99</accession>
<dbReference type="AlphaFoldDB" id="A0A5J4ST99"/>
<dbReference type="InterPro" id="IPR025683">
    <property type="entry name" value="Protein_beta"/>
</dbReference>
<dbReference type="EMBL" id="SNRY01000047">
    <property type="protein sequence ID" value="KAA6349404.1"/>
    <property type="molecule type" value="Genomic_DNA"/>
</dbReference>
<sequence>MARGWIPRIEVALQDSIYYYKKRRPQGISAYASTYTQVAQSVVRDNRFPNDMGSNWGIQQINSCAKGGAPSSTPRFWISVRMNIHIAQQVKRLY</sequence>
<organism evidence="1">
    <name type="scientific">termite gut metagenome</name>
    <dbReference type="NCBI Taxonomy" id="433724"/>
    <lineage>
        <taxon>unclassified sequences</taxon>
        <taxon>metagenomes</taxon>
        <taxon>organismal metagenomes</taxon>
    </lineage>
</organism>
<proteinExistence type="predicted"/>
<dbReference type="Pfam" id="PF14350">
    <property type="entry name" value="Beta_protein"/>
    <property type="match status" value="1"/>
</dbReference>
<comment type="caution">
    <text evidence="1">The sequence shown here is derived from an EMBL/GenBank/DDBJ whole genome shotgun (WGS) entry which is preliminary data.</text>
</comment>
<reference evidence="1" key="1">
    <citation type="submission" date="2019-03" db="EMBL/GenBank/DDBJ databases">
        <title>Single cell metagenomics reveals metabolic interactions within the superorganism composed of flagellate Streblomastix strix and complex community of Bacteroidetes bacteria on its surface.</title>
        <authorList>
            <person name="Treitli S.C."/>
            <person name="Kolisko M."/>
            <person name="Husnik F."/>
            <person name="Keeling P."/>
            <person name="Hampl V."/>
        </authorList>
    </citation>
    <scope>NUCLEOTIDE SEQUENCE</scope>
    <source>
        <strain evidence="1">STM</strain>
    </source>
</reference>
<gene>
    <name evidence="1" type="ORF">EZS27_003117</name>
</gene>
<evidence type="ECO:0000313" key="1">
    <source>
        <dbReference type="EMBL" id="KAA6349404.1"/>
    </source>
</evidence>